<proteinExistence type="predicted"/>
<protein>
    <submittedName>
        <fullName evidence="2">Uncharacterized protein</fullName>
    </submittedName>
</protein>
<dbReference type="Proteomes" id="UP001501627">
    <property type="component" value="Unassembled WGS sequence"/>
</dbReference>
<sequence>MLGVVKTVDMDAFFLTTRQPVHRARSPYDVSMLKHNARTQNPAKPSPQAVRRAVASSTAIETGLTVEQLEQKLQNRDSQRDSQRFAHVQLAA</sequence>
<organism evidence="2 3">
    <name type="scientific">Comamonas faecalis</name>
    <dbReference type="NCBI Taxonomy" id="1387849"/>
    <lineage>
        <taxon>Bacteria</taxon>
        <taxon>Pseudomonadati</taxon>
        <taxon>Pseudomonadota</taxon>
        <taxon>Betaproteobacteria</taxon>
        <taxon>Burkholderiales</taxon>
        <taxon>Comamonadaceae</taxon>
        <taxon>Comamonas</taxon>
    </lineage>
</organism>
<reference evidence="3" key="1">
    <citation type="journal article" date="2019" name="Int. J. Syst. Evol. Microbiol.">
        <title>The Global Catalogue of Microorganisms (GCM) 10K type strain sequencing project: providing services to taxonomists for standard genome sequencing and annotation.</title>
        <authorList>
            <consortium name="The Broad Institute Genomics Platform"/>
            <consortium name="The Broad Institute Genome Sequencing Center for Infectious Disease"/>
            <person name="Wu L."/>
            <person name="Ma J."/>
        </authorList>
    </citation>
    <scope>NUCLEOTIDE SEQUENCE [LARGE SCALE GENOMIC DNA]</scope>
    <source>
        <strain evidence="3">JCM 17561</strain>
    </source>
</reference>
<evidence type="ECO:0000256" key="1">
    <source>
        <dbReference type="SAM" id="MobiDB-lite"/>
    </source>
</evidence>
<comment type="caution">
    <text evidence="2">The sequence shown here is derived from an EMBL/GenBank/DDBJ whole genome shotgun (WGS) entry which is preliminary data.</text>
</comment>
<dbReference type="EMBL" id="BAABBP010000052">
    <property type="protein sequence ID" value="GAA4006521.1"/>
    <property type="molecule type" value="Genomic_DNA"/>
</dbReference>
<feature type="region of interest" description="Disordered" evidence="1">
    <location>
        <begin position="36"/>
        <end position="56"/>
    </location>
</feature>
<gene>
    <name evidence="2" type="ORF">GCM10022279_33060</name>
</gene>
<name>A0ABP7S4B9_9BURK</name>
<keyword evidence="3" id="KW-1185">Reference proteome</keyword>
<evidence type="ECO:0000313" key="2">
    <source>
        <dbReference type="EMBL" id="GAA4006521.1"/>
    </source>
</evidence>
<feature type="region of interest" description="Disordered" evidence="1">
    <location>
        <begin position="71"/>
        <end position="92"/>
    </location>
</feature>
<feature type="compositionally biased region" description="Basic and acidic residues" evidence="1">
    <location>
        <begin position="71"/>
        <end position="84"/>
    </location>
</feature>
<accession>A0ABP7S4B9</accession>
<evidence type="ECO:0000313" key="3">
    <source>
        <dbReference type="Proteomes" id="UP001501627"/>
    </source>
</evidence>